<dbReference type="GO" id="GO:0004115">
    <property type="term" value="F:3',5'-cyclic-AMP phosphodiesterase activity"/>
    <property type="evidence" value="ECO:0007669"/>
    <property type="project" value="UniProtKB-EC"/>
</dbReference>
<evidence type="ECO:0000313" key="8">
    <source>
        <dbReference type="Proteomes" id="UP000838324"/>
    </source>
</evidence>
<dbReference type="InterPro" id="IPR012365">
    <property type="entry name" value="Pesteras_lmo2642"/>
</dbReference>
<dbReference type="InterPro" id="IPR040869">
    <property type="entry name" value="CNP_C"/>
</dbReference>
<sequence>MKLAPQKAPYPLKKTPLFALSILIISAALLGGCRDTISSTVSIEASTVSATSNAKDSKQPVSFWVATDTHYLDKALQDGGAAFQSYVSSGDGKMLPYSDELMEALVYDVQQQKPEFLILSGDLTNNGEVSSHKQLAAKLKRIEELGTSVYVIPGNHDLFNPWARAFKGDQQIVTGHITDEDFTTLYADYGYDEAISRDQNSLSYVVSAAPGLWLLMIDSSQYRNNEKYGFPQTDGRILPETLDWMDDCVKLAAEQHASIITVMHHNLLSHTSMPISGFTLNNSQETMKRLRKDDLNLVLSGHIHMQDIRRDPAPGQESTADSDALPVYDIATSAFAVNPHQYGAMTFDPLSRKVSYHTQSVDVEGWAAAEGISDPNLLNFKAYAEQSFAGGSYNKALNNLQDSPFTETEKQSMAEMMSKLNVKYFAGQAASAAPEIKAMPGYKLWESQKEGFMSGYIDSMLEPQEVSKVSLEMTLTTQ</sequence>
<gene>
    <name evidence="7" type="primary">cpdA_1</name>
    <name evidence="7" type="ORF">PAECIP111892_00398</name>
</gene>
<dbReference type="RefSeq" id="WP_236329259.1">
    <property type="nucleotide sequence ID" value="NZ_CAKMMG010000001.1"/>
</dbReference>
<dbReference type="Gene3D" id="3.60.21.10">
    <property type="match status" value="1"/>
</dbReference>
<dbReference type="PIRSF" id="PIRSF034890">
    <property type="entry name" value="Pesteras_lmo2642"/>
    <property type="match status" value="1"/>
</dbReference>
<feature type="domain" description="Cyclic nucleotide phosphodiesterase C-terminal" evidence="6">
    <location>
        <begin position="362"/>
        <end position="463"/>
    </location>
</feature>
<evidence type="ECO:0000259" key="6">
    <source>
        <dbReference type="Pfam" id="PF17839"/>
    </source>
</evidence>
<dbReference type="EC" id="3.1.4.53" evidence="7"/>
<dbReference type="Pfam" id="PF00149">
    <property type="entry name" value="Metallophos"/>
    <property type="match status" value="1"/>
</dbReference>
<dbReference type="EMBL" id="CAKMMG010000001">
    <property type="protein sequence ID" value="CAH1190900.1"/>
    <property type="molecule type" value="Genomic_DNA"/>
</dbReference>
<comment type="caution">
    <text evidence="7">The sequence shown here is derived from an EMBL/GenBank/DDBJ whole genome shotgun (WGS) entry which is preliminary data.</text>
</comment>
<evidence type="ECO:0000256" key="2">
    <source>
        <dbReference type="ARBA" id="ARBA00022801"/>
    </source>
</evidence>
<evidence type="ECO:0000259" key="5">
    <source>
        <dbReference type="Pfam" id="PF00149"/>
    </source>
</evidence>
<dbReference type="SUPFAM" id="SSF56300">
    <property type="entry name" value="Metallo-dependent phosphatases"/>
    <property type="match status" value="1"/>
</dbReference>
<dbReference type="Pfam" id="PF17839">
    <property type="entry name" value="CNP_C_terminal"/>
    <property type="match status" value="1"/>
</dbReference>
<dbReference type="Proteomes" id="UP000838324">
    <property type="component" value="Unassembled WGS sequence"/>
</dbReference>
<dbReference type="PROSITE" id="PS51257">
    <property type="entry name" value="PROKAR_LIPOPROTEIN"/>
    <property type="match status" value="1"/>
</dbReference>
<reference evidence="7" key="1">
    <citation type="submission" date="2022-01" db="EMBL/GenBank/DDBJ databases">
        <authorList>
            <person name="Criscuolo A."/>
        </authorList>
    </citation>
    <scope>NUCLEOTIDE SEQUENCE</scope>
    <source>
        <strain evidence="7">CIP111892</strain>
    </source>
</reference>
<dbReference type="Gene3D" id="1.10.246.180">
    <property type="match status" value="1"/>
</dbReference>
<name>A0ABN8FW01_9BACL</name>
<organism evidence="7 8">
    <name type="scientific">Paenibacillus auburnensis</name>
    <dbReference type="NCBI Taxonomy" id="2905649"/>
    <lineage>
        <taxon>Bacteria</taxon>
        <taxon>Bacillati</taxon>
        <taxon>Bacillota</taxon>
        <taxon>Bacilli</taxon>
        <taxon>Bacillales</taxon>
        <taxon>Paenibacillaceae</taxon>
        <taxon>Paenibacillus</taxon>
    </lineage>
</organism>
<keyword evidence="8" id="KW-1185">Reference proteome</keyword>
<evidence type="ECO:0000256" key="4">
    <source>
        <dbReference type="ARBA" id="ARBA00025742"/>
    </source>
</evidence>
<dbReference type="InterPro" id="IPR050884">
    <property type="entry name" value="CNP_phosphodiesterase-III"/>
</dbReference>
<keyword evidence="1" id="KW-0479">Metal-binding</keyword>
<evidence type="ECO:0000256" key="1">
    <source>
        <dbReference type="ARBA" id="ARBA00022723"/>
    </source>
</evidence>
<accession>A0ABN8FW01</accession>
<dbReference type="InterPro" id="IPR029052">
    <property type="entry name" value="Metallo-depent_PP-like"/>
</dbReference>
<dbReference type="InterPro" id="IPR004843">
    <property type="entry name" value="Calcineurin-like_PHP"/>
</dbReference>
<feature type="domain" description="Calcineurin-like phosphoesterase" evidence="5">
    <location>
        <begin position="63"/>
        <end position="305"/>
    </location>
</feature>
<proteinExistence type="inferred from homology"/>
<evidence type="ECO:0000256" key="3">
    <source>
        <dbReference type="ARBA" id="ARBA00023004"/>
    </source>
</evidence>
<dbReference type="PANTHER" id="PTHR42988:SF2">
    <property type="entry name" value="CYCLIC NUCLEOTIDE PHOSPHODIESTERASE CBUA0032-RELATED"/>
    <property type="match status" value="1"/>
</dbReference>
<evidence type="ECO:0000313" key="7">
    <source>
        <dbReference type="EMBL" id="CAH1190900.1"/>
    </source>
</evidence>
<keyword evidence="2 7" id="KW-0378">Hydrolase</keyword>
<comment type="similarity">
    <text evidence="4">Belongs to the cyclic nucleotide phosphodiesterase class-III family.</text>
</comment>
<keyword evidence="3" id="KW-0408">Iron</keyword>
<protein>
    <submittedName>
        <fullName evidence="7">3',5'-cyclic adenosine monophosphate phosphodiesterase CpdA</fullName>
        <ecNumber evidence="7">3.1.4.53</ecNumber>
    </submittedName>
</protein>
<dbReference type="PANTHER" id="PTHR42988">
    <property type="entry name" value="PHOSPHOHYDROLASE"/>
    <property type="match status" value="1"/>
</dbReference>